<sequence>MRDGCLALLFSGVLHERRFRSRPGLDERMHLRELSPALKPVRRPKALPARVFAHLPHSPAPAALGRPWTPASG</sequence>
<comment type="caution">
    <text evidence="1">The sequence shown here is derived from an EMBL/GenBank/DDBJ whole genome shotgun (WGS) entry which is preliminary data.</text>
</comment>
<dbReference type="AlphaFoldDB" id="A0A0W8G806"/>
<gene>
    <name evidence="1" type="ORF">ASZ90_000826</name>
</gene>
<name>A0A0W8G806_9ZZZZ</name>
<protein>
    <submittedName>
        <fullName evidence="1">Uncharacterized protein</fullName>
    </submittedName>
</protein>
<organism evidence="1">
    <name type="scientific">hydrocarbon metagenome</name>
    <dbReference type="NCBI Taxonomy" id="938273"/>
    <lineage>
        <taxon>unclassified sequences</taxon>
        <taxon>metagenomes</taxon>
        <taxon>ecological metagenomes</taxon>
    </lineage>
</organism>
<reference evidence="1" key="1">
    <citation type="journal article" date="2015" name="Proc. Natl. Acad. Sci. U.S.A.">
        <title>Networks of energetic and metabolic interactions define dynamics in microbial communities.</title>
        <authorList>
            <person name="Embree M."/>
            <person name="Liu J.K."/>
            <person name="Al-Bassam M.M."/>
            <person name="Zengler K."/>
        </authorList>
    </citation>
    <scope>NUCLEOTIDE SEQUENCE</scope>
</reference>
<accession>A0A0W8G806</accession>
<dbReference type="EMBL" id="LNQE01000106">
    <property type="protein sequence ID" value="KUG29290.1"/>
    <property type="molecule type" value="Genomic_DNA"/>
</dbReference>
<evidence type="ECO:0000313" key="1">
    <source>
        <dbReference type="EMBL" id="KUG29290.1"/>
    </source>
</evidence>
<proteinExistence type="predicted"/>